<dbReference type="InterPro" id="IPR036188">
    <property type="entry name" value="FAD/NAD-bd_sf"/>
</dbReference>
<dbReference type="PANTHER" id="PTHR11806:SF0">
    <property type="entry name" value="PROTEIN MTO1 HOMOLOG, MITOCHONDRIAL"/>
    <property type="match status" value="1"/>
</dbReference>
<evidence type="ECO:0000256" key="1">
    <source>
        <dbReference type="ARBA" id="ARBA00001974"/>
    </source>
</evidence>
<accession>A0A4D6Y0I0</accession>
<dbReference type="Pfam" id="PF13932">
    <property type="entry name" value="SAM_GIDA_C"/>
    <property type="match status" value="1"/>
</dbReference>
<feature type="binding site" evidence="12">
    <location>
        <position position="125"/>
    </location>
    <ligand>
        <name>FAD</name>
        <dbReference type="ChEBI" id="CHEBI:57692"/>
    </ligand>
</feature>
<comment type="subunit">
    <text evidence="10 12">Homodimer. Heterotetramer of two MnmE and two MnmG subunits.</text>
</comment>
<dbReference type="InterPro" id="IPR026904">
    <property type="entry name" value="MnmG_C"/>
</dbReference>
<feature type="domain" description="tRNA uridine 5-carboxymethylaminomethyl modification enzyme C-terminal subdomain" evidence="13">
    <location>
        <begin position="546"/>
        <end position="617"/>
    </location>
</feature>
<proteinExistence type="inferred from homology"/>
<dbReference type="Pfam" id="PF21680">
    <property type="entry name" value="GIDA_C_1st"/>
    <property type="match status" value="1"/>
</dbReference>
<dbReference type="GO" id="GO:0030488">
    <property type="term" value="P:tRNA methylation"/>
    <property type="evidence" value="ECO:0007669"/>
    <property type="project" value="TreeGrafter"/>
</dbReference>
<keyword evidence="6 12" id="KW-0285">Flavoprotein</keyword>
<name>A0A4D6Y0I0_BUCMH</name>
<dbReference type="GO" id="GO:0005829">
    <property type="term" value="C:cytosol"/>
    <property type="evidence" value="ECO:0007669"/>
    <property type="project" value="TreeGrafter"/>
</dbReference>
<dbReference type="GO" id="GO:0002098">
    <property type="term" value="P:tRNA wobble uridine modification"/>
    <property type="evidence" value="ECO:0007669"/>
    <property type="project" value="InterPro"/>
</dbReference>
<organism evidence="14 15">
    <name type="scientific">Buchnera aphidicola subsp. Melaphis rhois</name>
    <dbReference type="NCBI Taxonomy" id="118103"/>
    <lineage>
        <taxon>Bacteria</taxon>
        <taxon>Pseudomonadati</taxon>
        <taxon>Pseudomonadota</taxon>
        <taxon>Gammaproteobacteria</taxon>
        <taxon>Enterobacterales</taxon>
        <taxon>Erwiniaceae</taxon>
        <taxon>Buchnera</taxon>
    </lineage>
</organism>
<feature type="binding site" evidence="12">
    <location>
        <position position="370"/>
    </location>
    <ligand>
        <name>FAD</name>
        <dbReference type="ChEBI" id="CHEBI:57692"/>
    </ligand>
</feature>
<evidence type="ECO:0000256" key="9">
    <source>
        <dbReference type="ARBA" id="ARBA00023027"/>
    </source>
</evidence>
<dbReference type="RefSeq" id="WP_158336227.1">
    <property type="nucleotide sequence ID" value="NZ_CP033004.1"/>
</dbReference>
<dbReference type="HAMAP" id="MF_00129">
    <property type="entry name" value="MnmG_GidA"/>
    <property type="match status" value="1"/>
</dbReference>
<keyword evidence="7 12" id="KW-0819">tRNA processing</keyword>
<comment type="cofactor">
    <cofactor evidence="1 12">
        <name>FAD</name>
        <dbReference type="ChEBI" id="CHEBI:57692"/>
    </cofactor>
</comment>
<dbReference type="InterPro" id="IPR002218">
    <property type="entry name" value="MnmG-rel"/>
</dbReference>
<dbReference type="OrthoDB" id="9815560at2"/>
<feature type="binding site" evidence="12">
    <location>
        <begin position="13"/>
        <end position="18"/>
    </location>
    <ligand>
        <name>FAD</name>
        <dbReference type="ChEBI" id="CHEBI:57692"/>
    </ligand>
</feature>
<evidence type="ECO:0000256" key="3">
    <source>
        <dbReference type="ARBA" id="ARBA00007653"/>
    </source>
</evidence>
<comment type="subcellular location">
    <subcellularLocation>
        <location evidence="12">Cytoplasm</location>
    </subcellularLocation>
</comment>
<feature type="binding site" evidence="12">
    <location>
        <position position="180"/>
    </location>
    <ligand>
        <name>FAD</name>
        <dbReference type="ChEBI" id="CHEBI:57692"/>
    </ligand>
</feature>
<sequence length="625" mass="69886">MLSQKNFDVIVVGGGHSGTEAALASSRRGHCTLLITQSISTIGALSCNPAVGGIGKSQLVKEIDALGGFMARAIDKSGIQFRILNSRKGPAVRSTRAQADRKIYSKTIKNFLQNQDKLSIVEGEVKDLIVENYSVKGVIIHNEIKFFSRSVVLTVGTFLGGKIYIGLDSVSGGRIGDHASIDLASRLRELPVNVSRLKTGTPPRLDYRTINFKELECQYSDNPLPIFSFMGTILEHPKQVPCHITYTNEITHSIIRKNLHSSAIYSGILKGIGPRYCPSIEDKVIRFSKKSQHQIFLEPEGLSGIEIYPNGISTSLPENVQIKIIQSIKGLEKAKIIRPGYAVEYDYLDPRHLKLTLESKFISGLFLAGQINGTTGYEEAAAQGLLAGLNASLHASDNDGWFPKRNEAYLGVLIDDLCNKGTKEPYRMFTARAEYRLILREDNADLRLTEIGRKLGLIDEKRWKRYNQKLMNIKNELKRLKNLTISPISNNINQLNKILNVKLNIKSSAKDLLKRPEITYDNLMSINGFGPGIQDVEATQQIEICEKYQGYISRQKKEIDRNLKKENIMLFKIKNYHEIRGLSHEVISKLNYYKPDSIGQASRISGITPAAISILLIYLKKNILI</sequence>
<dbReference type="PROSITE" id="PS01280">
    <property type="entry name" value="GIDA_1"/>
    <property type="match status" value="1"/>
</dbReference>
<evidence type="ECO:0000256" key="7">
    <source>
        <dbReference type="ARBA" id="ARBA00022694"/>
    </source>
</evidence>
<dbReference type="NCBIfam" id="TIGR00136">
    <property type="entry name" value="mnmG_gidA"/>
    <property type="match status" value="1"/>
</dbReference>
<keyword evidence="5 12" id="KW-0963">Cytoplasm</keyword>
<evidence type="ECO:0000313" key="15">
    <source>
        <dbReference type="Proteomes" id="UP000298566"/>
    </source>
</evidence>
<evidence type="ECO:0000256" key="12">
    <source>
        <dbReference type="HAMAP-Rule" id="MF_00129"/>
    </source>
</evidence>
<dbReference type="InterPro" id="IPR044920">
    <property type="entry name" value="MnmG_C_subdom_sf"/>
</dbReference>
<keyword evidence="8 12" id="KW-0274">FAD</keyword>
<dbReference type="Pfam" id="PF01134">
    <property type="entry name" value="GIDA"/>
    <property type="match status" value="1"/>
</dbReference>
<reference evidence="14 15" key="1">
    <citation type="submission" date="2018-10" db="EMBL/GenBank/DDBJ databases">
        <title>Comparative functional genomics of the obligate endosymbiont Buchnera aphidicola.</title>
        <authorList>
            <person name="Chong R.A."/>
        </authorList>
    </citation>
    <scope>NUCLEOTIDE SEQUENCE [LARGE SCALE GENOMIC DNA]</scope>
    <source>
        <strain evidence="14 15">Mrh</strain>
    </source>
</reference>
<evidence type="ECO:0000256" key="2">
    <source>
        <dbReference type="ARBA" id="ARBA00003717"/>
    </source>
</evidence>
<protein>
    <recommendedName>
        <fullName evidence="4 12">tRNA uridine 5-carboxymethylaminomethyl modification enzyme MnmG</fullName>
    </recommendedName>
    <alternativeName>
        <fullName evidence="11 12">Glucose-inhibited division protein A</fullName>
    </alternativeName>
</protein>
<evidence type="ECO:0000256" key="4">
    <source>
        <dbReference type="ARBA" id="ARBA00020461"/>
    </source>
</evidence>
<comment type="function">
    <text evidence="2 12">NAD-binding protein involved in the addition of a carboxymethylaminomethyl (cmnm) group at the wobble position (U34) of certain tRNAs, forming tRNA-cmnm(5)s(2)U34.</text>
</comment>
<evidence type="ECO:0000256" key="10">
    <source>
        <dbReference type="ARBA" id="ARBA00025948"/>
    </source>
</evidence>
<evidence type="ECO:0000256" key="11">
    <source>
        <dbReference type="ARBA" id="ARBA00031800"/>
    </source>
</evidence>
<dbReference type="EMBL" id="CP033004">
    <property type="protein sequence ID" value="QCI23056.1"/>
    <property type="molecule type" value="Genomic_DNA"/>
</dbReference>
<dbReference type="FunFam" id="1.10.150.570:FF:000001">
    <property type="entry name" value="tRNA uridine 5-carboxymethylaminomethyl modification enzyme MnmG"/>
    <property type="match status" value="1"/>
</dbReference>
<dbReference type="InterPro" id="IPR040131">
    <property type="entry name" value="MnmG_N"/>
</dbReference>
<dbReference type="InterPro" id="IPR004416">
    <property type="entry name" value="MnmG"/>
</dbReference>
<dbReference type="FunFam" id="1.10.10.1800:FF:000001">
    <property type="entry name" value="tRNA uridine 5-carboxymethylaminomethyl modification enzyme MnmG"/>
    <property type="match status" value="1"/>
</dbReference>
<comment type="similarity">
    <text evidence="3 12">Belongs to the MnmG family.</text>
</comment>
<dbReference type="Gene3D" id="3.50.50.60">
    <property type="entry name" value="FAD/NAD(P)-binding domain"/>
    <property type="match status" value="2"/>
</dbReference>
<evidence type="ECO:0000313" key="14">
    <source>
        <dbReference type="EMBL" id="QCI23056.1"/>
    </source>
</evidence>
<dbReference type="SUPFAM" id="SSF51905">
    <property type="entry name" value="FAD/NAD(P)-binding domain"/>
    <property type="match status" value="1"/>
</dbReference>
<feature type="binding site" evidence="12">
    <location>
        <begin position="273"/>
        <end position="287"/>
    </location>
    <ligand>
        <name>NAD(+)</name>
        <dbReference type="ChEBI" id="CHEBI:57540"/>
    </ligand>
</feature>
<dbReference type="PANTHER" id="PTHR11806">
    <property type="entry name" value="GLUCOSE INHIBITED DIVISION PROTEIN A"/>
    <property type="match status" value="1"/>
</dbReference>
<keyword evidence="9 12" id="KW-0520">NAD</keyword>
<dbReference type="InterPro" id="IPR047001">
    <property type="entry name" value="MnmG_C_subdom"/>
</dbReference>
<dbReference type="FunFam" id="3.50.50.60:FF:000002">
    <property type="entry name" value="tRNA uridine 5-carboxymethylaminomethyl modification enzyme MnmG"/>
    <property type="match status" value="1"/>
</dbReference>
<dbReference type="GO" id="GO:0050660">
    <property type="term" value="F:flavin adenine dinucleotide binding"/>
    <property type="evidence" value="ECO:0007669"/>
    <property type="project" value="UniProtKB-UniRule"/>
</dbReference>
<dbReference type="Gene3D" id="1.10.10.1800">
    <property type="entry name" value="tRNA uridine 5-carboxymethylaminomethyl modification enzyme MnmG/GidA"/>
    <property type="match status" value="1"/>
</dbReference>
<dbReference type="SMART" id="SM01228">
    <property type="entry name" value="GIDA_assoc_3"/>
    <property type="match status" value="1"/>
</dbReference>
<evidence type="ECO:0000256" key="6">
    <source>
        <dbReference type="ARBA" id="ARBA00022630"/>
    </source>
</evidence>
<dbReference type="PROSITE" id="PS01281">
    <property type="entry name" value="GIDA_2"/>
    <property type="match status" value="1"/>
</dbReference>
<dbReference type="InterPro" id="IPR049312">
    <property type="entry name" value="GIDA_C_N"/>
</dbReference>
<gene>
    <name evidence="12 14" type="primary">mnmG</name>
    <name evidence="12" type="synonym">gidA</name>
    <name evidence="14" type="ORF">D9V73_00005</name>
</gene>
<dbReference type="InterPro" id="IPR020595">
    <property type="entry name" value="MnmG-rel_CS"/>
</dbReference>
<dbReference type="Proteomes" id="UP000298566">
    <property type="component" value="Chromosome"/>
</dbReference>
<dbReference type="Gene3D" id="1.10.150.570">
    <property type="entry name" value="GidA associated domain, C-terminal subdomain"/>
    <property type="match status" value="1"/>
</dbReference>
<evidence type="ECO:0000259" key="13">
    <source>
        <dbReference type="SMART" id="SM01228"/>
    </source>
</evidence>
<dbReference type="AlphaFoldDB" id="A0A4D6Y0I0"/>
<evidence type="ECO:0000256" key="8">
    <source>
        <dbReference type="ARBA" id="ARBA00022827"/>
    </source>
</evidence>
<dbReference type="FunFam" id="3.50.50.60:FF:000010">
    <property type="entry name" value="tRNA uridine 5-carboxymethylaminomethyl modification enzyme MnmG"/>
    <property type="match status" value="1"/>
</dbReference>
<evidence type="ECO:0000256" key="5">
    <source>
        <dbReference type="ARBA" id="ARBA00022490"/>
    </source>
</evidence>